<proteinExistence type="predicted"/>
<dbReference type="Proteomes" id="UP000199672">
    <property type="component" value="Unassembled WGS sequence"/>
</dbReference>
<dbReference type="OrthoDB" id="1115172at2"/>
<protein>
    <submittedName>
        <fullName evidence="3">Uncharacterized protein</fullName>
    </submittedName>
</protein>
<keyword evidence="1" id="KW-0175">Coiled coil</keyword>
<reference evidence="4" key="1">
    <citation type="submission" date="2016-10" db="EMBL/GenBank/DDBJ databases">
        <authorList>
            <person name="Varghese N."/>
            <person name="Submissions S."/>
        </authorList>
    </citation>
    <scope>NUCLEOTIDE SEQUENCE [LARGE SCALE GENOMIC DNA]</scope>
    <source>
        <strain evidence="4">CGMCC 1.10370</strain>
    </source>
</reference>
<evidence type="ECO:0000256" key="1">
    <source>
        <dbReference type="SAM" id="Coils"/>
    </source>
</evidence>
<keyword evidence="4" id="KW-1185">Reference proteome</keyword>
<dbReference type="EMBL" id="FOMH01000005">
    <property type="protein sequence ID" value="SFD17106.1"/>
    <property type="molecule type" value="Genomic_DNA"/>
</dbReference>
<dbReference type="RefSeq" id="WP_091492999.1">
    <property type="nucleotide sequence ID" value="NZ_FOMH01000005.1"/>
</dbReference>
<gene>
    <name evidence="3" type="ORF">SAMN05216297_10584</name>
</gene>
<evidence type="ECO:0000256" key="2">
    <source>
        <dbReference type="SAM" id="Phobius"/>
    </source>
</evidence>
<dbReference type="AlphaFoldDB" id="A0A1I1Q4M1"/>
<accession>A0A1I1Q4M1</accession>
<evidence type="ECO:0000313" key="3">
    <source>
        <dbReference type="EMBL" id="SFD17106.1"/>
    </source>
</evidence>
<feature type="transmembrane region" description="Helical" evidence="2">
    <location>
        <begin position="12"/>
        <end position="30"/>
    </location>
</feature>
<feature type="coiled-coil region" evidence="1">
    <location>
        <begin position="50"/>
        <end position="126"/>
    </location>
</feature>
<keyword evidence="2" id="KW-0472">Membrane</keyword>
<evidence type="ECO:0000313" key="4">
    <source>
        <dbReference type="Proteomes" id="UP000199672"/>
    </source>
</evidence>
<sequence length="292" mass="32479">MENPKNNNSSLKAIIAVLAVLLIGSLVYIFKLSSDTEVVKTELTTTLTEKESVMKDLQELKATYDAAIAENTSMSDELIQERDKVVALMDDLNKSKGDVSKYRSQVQAMQSKMKTLVAENDELKKQNGVLTTQRDSTIVVLGESKKYNEVLVGQNEELAKTVERGSKLSILNTKTAAYKLRSSGKQIETDKASRADVLKVSFTIAENQIAKSGDKTYYVQVIDSKNNVLGDKKTENFGDNTLTYSFKTTVQYENKSVNVVQDLPGKDFAKGTYFINVFDNDELVSKTSFSLR</sequence>
<dbReference type="STRING" id="739143.SAMN05216297_10584"/>
<keyword evidence="2" id="KW-0812">Transmembrane</keyword>
<organism evidence="3 4">
    <name type="scientific">Flavobacterium phragmitis</name>
    <dbReference type="NCBI Taxonomy" id="739143"/>
    <lineage>
        <taxon>Bacteria</taxon>
        <taxon>Pseudomonadati</taxon>
        <taxon>Bacteroidota</taxon>
        <taxon>Flavobacteriia</taxon>
        <taxon>Flavobacteriales</taxon>
        <taxon>Flavobacteriaceae</taxon>
        <taxon>Flavobacterium</taxon>
    </lineage>
</organism>
<name>A0A1I1Q4M1_9FLAO</name>
<keyword evidence="2" id="KW-1133">Transmembrane helix</keyword>